<dbReference type="EMBL" id="AKGD01000001">
    <property type="protein sequence ID" value="EIT71733.1"/>
    <property type="molecule type" value="Genomic_DNA"/>
</dbReference>
<dbReference type="AlphaFoldDB" id="I8TDE2"/>
<dbReference type="PROSITE" id="PS51139">
    <property type="entry name" value="GTF2I"/>
    <property type="match status" value="1"/>
</dbReference>
<keyword evidence="4 10" id="KW-0812">Transmembrane</keyword>
<evidence type="ECO:0000313" key="15">
    <source>
        <dbReference type="EMBL" id="EIT71733.1"/>
    </source>
</evidence>
<comment type="similarity">
    <text evidence="10 11">Belongs to the TonB-dependent receptor family.</text>
</comment>
<organism evidence="15 16">
    <name type="scientific">Hydrocarboniphaga effusa AP103</name>
    <dbReference type="NCBI Taxonomy" id="1172194"/>
    <lineage>
        <taxon>Bacteria</taxon>
        <taxon>Pseudomonadati</taxon>
        <taxon>Pseudomonadota</taxon>
        <taxon>Gammaproteobacteria</taxon>
        <taxon>Nevskiales</taxon>
        <taxon>Nevskiaceae</taxon>
        <taxon>Hydrocarboniphaga</taxon>
    </lineage>
</organism>
<dbReference type="PROSITE" id="PS52016">
    <property type="entry name" value="TONB_DEPENDENT_REC_3"/>
    <property type="match status" value="1"/>
</dbReference>
<evidence type="ECO:0000256" key="10">
    <source>
        <dbReference type="PROSITE-ProRule" id="PRU01360"/>
    </source>
</evidence>
<evidence type="ECO:0000256" key="6">
    <source>
        <dbReference type="ARBA" id="ARBA00023065"/>
    </source>
</evidence>
<dbReference type="InterPro" id="IPR012910">
    <property type="entry name" value="Plug_dom"/>
</dbReference>
<feature type="signal peptide" evidence="12">
    <location>
        <begin position="1"/>
        <end position="22"/>
    </location>
</feature>
<keyword evidence="5 12" id="KW-0732">Signal</keyword>
<evidence type="ECO:0000256" key="9">
    <source>
        <dbReference type="ARBA" id="ARBA00023237"/>
    </source>
</evidence>
<dbReference type="Pfam" id="PF00593">
    <property type="entry name" value="TonB_dep_Rec_b-barrel"/>
    <property type="match status" value="1"/>
</dbReference>
<evidence type="ECO:0000256" key="7">
    <source>
        <dbReference type="ARBA" id="ARBA00023077"/>
    </source>
</evidence>
<dbReference type="InterPro" id="IPR004212">
    <property type="entry name" value="GTF2I"/>
</dbReference>
<dbReference type="RefSeq" id="WP_007184819.1">
    <property type="nucleotide sequence ID" value="NZ_AKGD01000001.1"/>
</dbReference>
<dbReference type="PANTHER" id="PTHR30069:SF53">
    <property type="entry name" value="COLICIN I RECEPTOR-RELATED"/>
    <property type="match status" value="1"/>
</dbReference>
<keyword evidence="8 10" id="KW-0472">Membrane</keyword>
<evidence type="ECO:0000256" key="12">
    <source>
        <dbReference type="SAM" id="SignalP"/>
    </source>
</evidence>
<feature type="domain" description="TonB-dependent receptor plug" evidence="14">
    <location>
        <begin position="45"/>
        <end position="150"/>
    </location>
</feature>
<accession>I8TDE2</accession>
<evidence type="ECO:0000259" key="14">
    <source>
        <dbReference type="Pfam" id="PF07715"/>
    </source>
</evidence>
<comment type="subcellular location">
    <subcellularLocation>
        <location evidence="1 10">Cell outer membrane</location>
        <topology evidence="1 10">Multi-pass membrane protein</topology>
    </subcellularLocation>
</comment>
<evidence type="ECO:0000256" key="11">
    <source>
        <dbReference type="RuleBase" id="RU003357"/>
    </source>
</evidence>
<proteinExistence type="inferred from homology"/>
<keyword evidence="16" id="KW-1185">Reference proteome</keyword>
<name>I8TDE2_9GAMM</name>
<evidence type="ECO:0000256" key="1">
    <source>
        <dbReference type="ARBA" id="ARBA00004571"/>
    </source>
</evidence>
<reference evidence="15 16" key="1">
    <citation type="journal article" date="2012" name="J. Bacteriol.">
        <title>Genome Sequence of n-Alkane-Degrading Hydrocarboniphaga effusa Strain AP103T (ATCC BAA-332T).</title>
        <authorList>
            <person name="Chang H.K."/>
            <person name="Zylstra G.J."/>
            <person name="Chae J.C."/>
        </authorList>
    </citation>
    <scope>NUCLEOTIDE SEQUENCE [LARGE SCALE GENOMIC DNA]</scope>
    <source>
        <strain evidence="15 16">AP103</strain>
    </source>
</reference>
<dbReference type="InterPro" id="IPR037066">
    <property type="entry name" value="Plug_dom_sf"/>
</dbReference>
<evidence type="ECO:0000259" key="13">
    <source>
        <dbReference type="Pfam" id="PF00593"/>
    </source>
</evidence>
<comment type="caution">
    <text evidence="15">The sequence shown here is derived from an EMBL/GenBank/DDBJ whole genome shotgun (WGS) entry which is preliminary data.</text>
</comment>
<keyword evidence="6" id="KW-0406">Ion transport</keyword>
<feature type="chain" id="PRO_5003714506" description="TonB-dependent receptor" evidence="12">
    <location>
        <begin position="23"/>
        <end position="603"/>
    </location>
</feature>
<dbReference type="SUPFAM" id="SSF56935">
    <property type="entry name" value="Porins"/>
    <property type="match status" value="1"/>
</dbReference>
<dbReference type="Proteomes" id="UP000003704">
    <property type="component" value="Unassembled WGS sequence"/>
</dbReference>
<evidence type="ECO:0000256" key="8">
    <source>
        <dbReference type="ARBA" id="ARBA00023136"/>
    </source>
</evidence>
<dbReference type="PATRIC" id="fig|1172194.4.peg.1811"/>
<evidence type="ECO:0008006" key="17">
    <source>
        <dbReference type="Google" id="ProtNLM"/>
    </source>
</evidence>
<evidence type="ECO:0000256" key="4">
    <source>
        <dbReference type="ARBA" id="ARBA00022692"/>
    </source>
</evidence>
<dbReference type="InterPro" id="IPR000531">
    <property type="entry name" value="Beta-barrel_TonB"/>
</dbReference>
<gene>
    <name evidence="15" type="ORF">WQQ_18700</name>
</gene>
<dbReference type="GO" id="GO:0009279">
    <property type="term" value="C:cell outer membrane"/>
    <property type="evidence" value="ECO:0007669"/>
    <property type="project" value="UniProtKB-SubCell"/>
</dbReference>
<evidence type="ECO:0000313" key="16">
    <source>
        <dbReference type="Proteomes" id="UP000003704"/>
    </source>
</evidence>
<dbReference type="OrthoDB" id="9764669at2"/>
<dbReference type="CDD" id="cd01347">
    <property type="entry name" value="ligand_gated_channel"/>
    <property type="match status" value="1"/>
</dbReference>
<feature type="domain" description="TonB-dependent receptor-like beta-barrel" evidence="13">
    <location>
        <begin position="174"/>
        <end position="577"/>
    </location>
</feature>
<dbReference type="Gene3D" id="2.40.170.20">
    <property type="entry name" value="TonB-dependent receptor, beta-barrel domain"/>
    <property type="match status" value="1"/>
</dbReference>
<dbReference type="PANTHER" id="PTHR30069">
    <property type="entry name" value="TONB-DEPENDENT OUTER MEMBRANE RECEPTOR"/>
    <property type="match status" value="1"/>
</dbReference>
<keyword evidence="7 11" id="KW-0798">TonB box</keyword>
<dbReference type="GO" id="GO:0006811">
    <property type="term" value="P:monoatomic ion transport"/>
    <property type="evidence" value="ECO:0007669"/>
    <property type="project" value="UniProtKB-KW"/>
</dbReference>
<protein>
    <recommendedName>
        <fullName evidence="17">TonB-dependent receptor</fullName>
    </recommendedName>
</protein>
<evidence type="ECO:0000256" key="5">
    <source>
        <dbReference type="ARBA" id="ARBA00022729"/>
    </source>
</evidence>
<dbReference type="InterPro" id="IPR036942">
    <property type="entry name" value="Beta-barrel_TonB_sf"/>
</dbReference>
<dbReference type="STRING" id="1172194.WQQ_18700"/>
<dbReference type="InterPro" id="IPR039426">
    <property type="entry name" value="TonB-dep_rcpt-like"/>
</dbReference>
<keyword evidence="2 10" id="KW-0813">Transport</keyword>
<keyword evidence="3 10" id="KW-1134">Transmembrane beta strand</keyword>
<dbReference type="Pfam" id="PF07715">
    <property type="entry name" value="Plug"/>
    <property type="match status" value="1"/>
</dbReference>
<evidence type="ECO:0000256" key="3">
    <source>
        <dbReference type="ARBA" id="ARBA00022452"/>
    </source>
</evidence>
<sequence>MKFSIQPLLLGSAVLVPAVSSAQSDALVQLAPVVVTATGNPTPASEVLAPLLVISRDEIERSQAGDLAELLRFYAGIELGRNGGPGQATSVFIRGGESNHTLVLIDGVRVNPATSGGAALQNIAPDSIERIEIVKGPRATLYGSDAIGGVINVITRAADASGSSLDASLRGGSFNTFDGSVRGAYAGERGSASLQVQHQNTDGFPALRGFDQDTGYERTSVNADGSLKLGAATIGAHLWDARGDVEYYGYDDNFNRAVVSQDYRNQVAALDATLPLAENLSATIAANRAQDRIEQKQSADFVETVRSGVNAALVWSLGEAQRITGGAGFVHEKVEALSFGSPIDQGRDITTLRLQDELRYGRHSAVIAGSYSDYQGFGSRFDGTLDYGFDLTSSTRLVASAATGFRAPDATDRYGFGGNPDLDPEKARNYELGLQQKLGENQRVDLRVFRSDVDDLINTVCDADFNCTAVNVEKYRNEGVELTYTLAWQQWSATLTGLVQDPEDRGTGEQLLRRAKQTAGLKLSRRLGIFDAGVDVIGSAKREDFGGVELGGYTLFNLTGGVRLGEHANLRLRVENLFDKDYQTAAGYDQPERSYYATLTFHY</sequence>
<evidence type="ECO:0000256" key="2">
    <source>
        <dbReference type="ARBA" id="ARBA00022448"/>
    </source>
</evidence>
<dbReference type="GO" id="GO:0015889">
    <property type="term" value="P:cobalamin transport"/>
    <property type="evidence" value="ECO:0007669"/>
    <property type="project" value="TreeGrafter"/>
</dbReference>
<dbReference type="Gene3D" id="2.170.130.10">
    <property type="entry name" value="TonB-dependent receptor, plug domain"/>
    <property type="match status" value="1"/>
</dbReference>
<keyword evidence="9 10" id="KW-0998">Cell outer membrane</keyword>